<name>A0A0F2TGY8_STRR3</name>
<dbReference type="InterPro" id="IPR029058">
    <property type="entry name" value="AB_hydrolase_fold"/>
</dbReference>
<protein>
    <recommendedName>
        <fullName evidence="3">DUF1023 domain-containing protein</fullName>
    </recommendedName>
</protein>
<comment type="caution">
    <text evidence="4">The sequence shown here is derived from an EMBL/GenBank/DDBJ whole genome shotgun (WGS) entry which is preliminary data.</text>
</comment>
<gene>
    <name evidence="4" type="ORF">VM95_08920</name>
</gene>
<evidence type="ECO:0000256" key="1">
    <source>
        <dbReference type="SAM" id="MobiDB-lite"/>
    </source>
</evidence>
<dbReference type="RefSeq" id="WP_045693765.1">
    <property type="nucleotide sequence ID" value="NZ_JZKH01000012.1"/>
</dbReference>
<evidence type="ECO:0000313" key="4">
    <source>
        <dbReference type="EMBL" id="KJS62488.1"/>
    </source>
</evidence>
<dbReference type="EMBL" id="JZKH01000012">
    <property type="protein sequence ID" value="KJS62488.1"/>
    <property type="molecule type" value="Genomic_DNA"/>
</dbReference>
<dbReference type="PATRIC" id="fig|359131.3.peg.926"/>
<evidence type="ECO:0000259" key="3">
    <source>
        <dbReference type="Pfam" id="PF06259"/>
    </source>
</evidence>
<feature type="region of interest" description="Disordered" evidence="1">
    <location>
        <begin position="30"/>
        <end position="59"/>
    </location>
</feature>
<organism evidence="4 5">
    <name type="scientific">Streptomyces rubellomurinus (strain ATCC 31215)</name>
    <dbReference type="NCBI Taxonomy" id="359131"/>
    <lineage>
        <taxon>Bacteria</taxon>
        <taxon>Bacillati</taxon>
        <taxon>Actinomycetota</taxon>
        <taxon>Actinomycetes</taxon>
        <taxon>Kitasatosporales</taxon>
        <taxon>Streptomycetaceae</taxon>
        <taxon>Streptomyces</taxon>
    </lineage>
</organism>
<accession>A0A0F2TGY8</accession>
<evidence type="ECO:0000313" key="5">
    <source>
        <dbReference type="Proteomes" id="UP000033699"/>
    </source>
</evidence>
<feature type="signal peptide" evidence="2">
    <location>
        <begin position="1"/>
        <end position="26"/>
    </location>
</feature>
<dbReference type="AlphaFoldDB" id="A0A0F2TGY8"/>
<dbReference type="OrthoDB" id="5170249at2"/>
<feature type="chain" id="PRO_5038533388" description="DUF1023 domain-containing protein" evidence="2">
    <location>
        <begin position="27"/>
        <end position="375"/>
    </location>
</feature>
<dbReference type="Proteomes" id="UP000033699">
    <property type="component" value="Unassembled WGS sequence"/>
</dbReference>
<dbReference type="Pfam" id="PF06259">
    <property type="entry name" value="Abhydrolase_8"/>
    <property type="match status" value="1"/>
</dbReference>
<keyword evidence="2" id="KW-0732">Signal</keyword>
<proteinExistence type="predicted"/>
<dbReference type="ESTHER" id="9actn-a0a0f2tgy8">
    <property type="family name" value="Duf_1023"/>
</dbReference>
<sequence>MGKLRGAPAFAAALALAAVLGAGGWAADTQTAVTGPPPGAADFTADAAQGPRPPDPATAAPAEVAAFFAALTPAQQDALALRHPLTVGNLDGAPIRLRYRANALALVAERTRELARATDPALTPQDHEAARTRAERYRTLLDGHRQILAFDPRGRGQVAEVYGELADAARISVIVPGSDIDLLDFDRAEDPYGTPAGMARALYEATGHRTAVIAWAGYTTPVGLGPDAATERLAAAGAPRLTRLLDGLAATARPQSPATVFCHSYGSVVCGLARPTPAEASGVVVLGSPGMGVDSAADLDPGVPLWATERNGSDWIGDVPNVRLFGLGHGADPTDPGFGAHPLPATGSHGHTGYFAPGTASLAAYAALALGPGRA</sequence>
<dbReference type="SUPFAM" id="SSF53474">
    <property type="entry name" value="alpha/beta-Hydrolases"/>
    <property type="match status" value="1"/>
</dbReference>
<keyword evidence="5" id="KW-1185">Reference proteome</keyword>
<evidence type="ECO:0000256" key="2">
    <source>
        <dbReference type="SAM" id="SignalP"/>
    </source>
</evidence>
<reference evidence="4 5" key="1">
    <citation type="submission" date="2015-02" db="EMBL/GenBank/DDBJ databases">
        <authorList>
            <person name="Ju K.-S."/>
            <person name="Doroghazi J.R."/>
            <person name="Metcalf W."/>
        </authorList>
    </citation>
    <scope>NUCLEOTIDE SEQUENCE [LARGE SCALE GENOMIC DNA]</scope>
    <source>
        <strain evidence="4 5">ATCC 31215</strain>
    </source>
</reference>
<feature type="domain" description="DUF1023" evidence="3">
    <location>
        <begin position="151"/>
        <end position="322"/>
    </location>
</feature>
<dbReference type="InterPro" id="IPR010427">
    <property type="entry name" value="DUF1023"/>
</dbReference>